<evidence type="ECO:0000313" key="2">
    <source>
        <dbReference type="Proteomes" id="UP000029533"/>
    </source>
</evidence>
<dbReference type="RefSeq" id="WP_156098317.1">
    <property type="nucleotide sequence ID" value="NZ_JRNJ01000104.1"/>
</dbReference>
<protein>
    <submittedName>
        <fullName evidence="1">Uncharacterized protein</fullName>
    </submittedName>
</protein>
<comment type="caution">
    <text evidence="1">The sequence shown here is derived from an EMBL/GenBank/DDBJ whole genome shotgun (WGS) entry which is preliminary data.</text>
</comment>
<dbReference type="AlphaFoldDB" id="A0AAW3FCD9"/>
<dbReference type="Proteomes" id="UP000029533">
    <property type="component" value="Unassembled WGS sequence"/>
</dbReference>
<reference evidence="1 2" key="1">
    <citation type="submission" date="2014-07" db="EMBL/GenBank/DDBJ databases">
        <authorList>
            <person name="McCorrison J."/>
            <person name="Sanka R."/>
            <person name="Torralba M."/>
            <person name="Gillis M."/>
            <person name="Haft D.H."/>
            <person name="Methe B."/>
            <person name="Sutton G."/>
            <person name="Nelson K.E."/>
        </authorList>
    </citation>
    <scope>NUCLEOTIDE SEQUENCE [LARGE SCALE GENOMIC DNA]</scope>
    <source>
        <strain evidence="1 2">DNF00424</strain>
    </source>
</reference>
<evidence type="ECO:0000313" key="1">
    <source>
        <dbReference type="EMBL" id="KGF24895.1"/>
    </source>
</evidence>
<proteinExistence type="predicted"/>
<name>A0AAW3FCD9_9BACT</name>
<sequence>MAKKNIEPHSCFECRFAYLMRSVPVNPIVSECTITKEREVASTLLKCEHFKPRVGEAVINPMKYIK</sequence>
<accession>A0AAW3FCD9</accession>
<dbReference type="EMBL" id="JRNJ01000104">
    <property type="protein sequence ID" value="KGF24895.1"/>
    <property type="molecule type" value="Genomic_DNA"/>
</dbReference>
<organism evidence="1 2">
    <name type="scientific">Prevotella histicola JCM 15637 = DNF00424</name>
    <dbReference type="NCBI Taxonomy" id="1236504"/>
    <lineage>
        <taxon>Bacteria</taxon>
        <taxon>Pseudomonadati</taxon>
        <taxon>Bacteroidota</taxon>
        <taxon>Bacteroidia</taxon>
        <taxon>Bacteroidales</taxon>
        <taxon>Prevotellaceae</taxon>
        <taxon>Prevotella</taxon>
    </lineage>
</organism>
<gene>
    <name evidence="1" type="ORF">HMPREF2132_11445</name>
</gene>